<dbReference type="PROSITE" id="PS50011">
    <property type="entry name" value="PROTEIN_KINASE_DOM"/>
    <property type="match status" value="1"/>
</dbReference>
<dbReference type="GO" id="GO:0005524">
    <property type="term" value="F:ATP binding"/>
    <property type="evidence" value="ECO:0007669"/>
    <property type="project" value="UniProtKB-KW"/>
</dbReference>
<organism evidence="8 9">
    <name type="scientific">Lyngbya confervoides BDU141951</name>
    <dbReference type="NCBI Taxonomy" id="1574623"/>
    <lineage>
        <taxon>Bacteria</taxon>
        <taxon>Bacillati</taxon>
        <taxon>Cyanobacteriota</taxon>
        <taxon>Cyanophyceae</taxon>
        <taxon>Oscillatoriophycideae</taxon>
        <taxon>Oscillatoriales</taxon>
        <taxon>Microcoleaceae</taxon>
        <taxon>Lyngbya</taxon>
    </lineage>
</organism>
<evidence type="ECO:0000313" key="8">
    <source>
        <dbReference type="EMBL" id="MCM1984170.1"/>
    </source>
</evidence>
<dbReference type="PROSITE" id="PS50006">
    <property type="entry name" value="FHA_DOMAIN"/>
    <property type="match status" value="1"/>
</dbReference>
<feature type="compositionally biased region" description="Polar residues" evidence="5">
    <location>
        <begin position="143"/>
        <end position="154"/>
    </location>
</feature>
<feature type="domain" description="Protein kinase" evidence="7">
    <location>
        <begin position="195"/>
        <end position="432"/>
    </location>
</feature>
<dbReference type="Gene3D" id="2.60.200.20">
    <property type="match status" value="1"/>
</dbReference>
<feature type="compositionally biased region" description="Polar residues" evidence="5">
    <location>
        <begin position="104"/>
        <end position="116"/>
    </location>
</feature>
<evidence type="ECO:0000256" key="2">
    <source>
        <dbReference type="ARBA" id="ARBA00022741"/>
    </source>
</evidence>
<keyword evidence="3" id="KW-0418">Kinase</keyword>
<dbReference type="AlphaFoldDB" id="A0ABD4T6I8"/>
<dbReference type="EMBL" id="JTHE03000088">
    <property type="protein sequence ID" value="MCM1984170.1"/>
    <property type="molecule type" value="Genomic_DNA"/>
</dbReference>
<dbReference type="RefSeq" id="WP_250833371.1">
    <property type="nucleotide sequence ID" value="NZ_JTHE03000088.1"/>
</dbReference>
<dbReference type="SUPFAM" id="SSF56112">
    <property type="entry name" value="Protein kinase-like (PK-like)"/>
    <property type="match status" value="1"/>
</dbReference>
<dbReference type="InterPro" id="IPR000253">
    <property type="entry name" value="FHA_dom"/>
</dbReference>
<dbReference type="SMART" id="SM00240">
    <property type="entry name" value="FHA"/>
    <property type="match status" value="1"/>
</dbReference>
<dbReference type="CDD" id="cd00060">
    <property type="entry name" value="FHA"/>
    <property type="match status" value="1"/>
</dbReference>
<gene>
    <name evidence="8" type="ORF">QQ91_0015200</name>
</gene>
<evidence type="ECO:0000256" key="4">
    <source>
        <dbReference type="ARBA" id="ARBA00022840"/>
    </source>
</evidence>
<evidence type="ECO:0000256" key="5">
    <source>
        <dbReference type="SAM" id="MobiDB-lite"/>
    </source>
</evidence>
<keyword evidence="4" id="KW-0067">ATP-binding</keyword>
<dbReference type="PANTHER" id="PTHR43289:SF34">
    <property type="entry name" value="SERINE_THREONINE-PROTEIN KINASE YBDM-RELATED"/>
    <property type="match status" value="1"/>
</dbReference>
<dbReference type="Proteomes" id="UP000031561">
    <property type="component" value="Unassembled WGS sequence"/>
</dbReference>
<feature type="domain" description="FHA" evidence="6">
    <location>
        <begin position="26"/>
        <end position="74"/>
    </location>
</feature>
<dbReference type="SUPFAM" id="SSF49879">
    <property type="entry name" value="SMAD/FHA domain"/>
    <property type="match status" value="1"/>
</dbReference>
<name>A0ABD4T6I8_9CYAN</name>
<dbReference type="SMART" id="SM00220">
    <property type="entry name" value="S_TKc"/>
    <property type="match status" value="1"/>
</dbReference>
<dbReference type="Gene3D" id="1.10.510.10">
    <property type="entry name" value="Transferase(Phosphotransferase) domain 1"/>
    <property type="match status" value="1"/>
</dbReference>
<dbReference type="InterPro" id="IPR011009">
    <property type="entry name" value="Kinase-like_dom_sf"/>
</dbReference>
<reference evidence="8 9" key="1">
    <citation type="journal article" date="2015" name="Genome Announc.">
        <title>Draft Genome Sequence of Filamentous Marine Cyanobacterium Lyngbya confervoides Strain BDU141951.</title>
        <authorList>
            <person name="Chandrababunaidu M.M."/>
            <person name="Sen D."/>
            <person name="Tripathy S."/>
        </authorList>
    </citation>
    <scope>NUCLEOTIDE SEQUENCE [LARGE SCALE GENOMIC DNA]</scope>
    <source>
        <strain evidence="8 9">BDU141951</strain>
    </source>
</reference>
<dbReference type="Pfam" id="PF00069">
    <property type="entry name" value="Pkinase"/>
    <property type="match status" value="1"/>
</dbReference>
<evidence type="ECO:0000259" key="6">
    <source>
        <dbReference type="PROSITE" id="PS50006"/>
    </source>
</evidence>
<evidence type="ECO:0000256" key="3">
    <source>
        <dbReference type="ARBA" id="ARBA00022777"/>
    </source>
</evidence>
<comment type="caution">
    <text evidence="8">The sequence shown here is derived from an EMBL/GenBank/DDBJ whole genome shotgun (WGS) entry which is preliminary data.</text>
</comment>
<proteinExistence type="predicted"/>
<evidence type="ECO:0000256" key="1">
    <source>
        <dbReference type="ARBA" id="ARBA00022679"/>
    </source>
</evidence>
<dbReference type="InterPro" id="IPR000719">
    <property type="entry name" value="Prot_kinase_dom"/>
</dbReference>
<keyword evidence="9" id="KW-1185">Reference proteome</keyword>
<dbReference type="GO" id="GO:0016301">
    <property type="term" value="F:kinase activity"/>
    <property type="evidence" value="ECO:0007669"/>
    <property type="project" value="UniProtKB-KW"/>
</dbReference>
<dbReference type="Pfam" id="PF00498">
    <property type="entry name" value="FHA"/>
    <property type="match status" value="1"/>
</dbReference>
<dbReference type="PANTHER" id="PTHR43289">
    <property type="entry name" value="MITOGEN-ACTIVATED PROTEIN KINASE KINASE KINASE 20-RELATED"/>
    <property type="match status" value="1"/>
</dbReference>
<evidence type="ECO:0000259" key="7">
    <source>
        <dbReference type="PROSITE" id="PS50011"/>
    </source>
</evidence>
<keyword evidence="1" id="KW-0808">Transferase</keyword>
<sequence length="432" mass="47251">MITITLLHPVQSTPVQSWSFERDQTVRIGRAVDNNVVLYSAVVSRHHVELRFEQGGWHLHNLGSNGTFIDGKKVETKRLQNNDIIRLARSGPNIKIQINQSLPPLASATPSQQQGSPLPESPKRTQIELSSKNNGEAAAGEGSRSSPPQSAQTTDSDRSAPVSVPACDHSRTPPTSLICIDCGEPLQVLSTVGEYKILKVLGPGEQTFQAWKDKKTFILKTLPRNRQESPSRRAEFKAQLAAILGLNHGGIPRMVEAFDQDGLPYLVYEMVYGQSLEQWLSERGPISVPQAIAWGCELAHILDYLSQRNPVVVHGAINPANIIRPTIPHGAHHLILVNFGRCACDFGYPGLTDQVEPSPHLDMFGLGLTLMQLLTAKSPDAFFRVGDSGSELSGEGLAHLPGKVKDLIQKLITLEEGFSSPAEVTYQLQQLV</sequence>
<protein>
    <submittedName>
        <fullName evidence="8">FHA domain-containing protein</fullName>
    </submittedName>
</protein>
<keyword evidence="2" id="KW-0547">Nucleotide-binding</keyword>
<accession>A0ABD4T6I8</accession>
<dbReference type="InterPro" id="IPR008984">
    <property type="entry name" value="SMAD_FHA_dom_sf"/>
</dbReference>
<dbReference type="Gene3D" id="3.30.200.20">
    <property type="entry name" value="Phosphorylase Kinase, domain 1"/>
    <property type="match status" value="1"/>
</dbReference>
<feature type="region of interest" description="Disordered" evidence="5">
    <location>
        <begin position="104"/>
        <end position="172"/>
    </location>
</feature>
<evidence type="ECO:0000313" key="9">
    <source>
        <dbReference type="Proteomes" id="UP000031561"/>
    </source>
</evidence>